<name>A0A543ATH7_9ACTN</name>
<keyword evidence="2" id="KW-0436">Ligase</keyword>
<accession>A0A543ATH7</accession>
<dbReference type="Proteomes" id="UP000317043">
    <property type="component" value="Unassembled WGS sequence"/>
</dbReference>
<feature type="compositionally biased region" description="Polar residues" evidence="1">
    <location>
        <begin position="1"/>
        <end position="11"/>
    </location>
</feature>
<dbReference type="SUPFAM" id="SSF55144">
    <property type="entry name" value="LigT-like"/>
    <property type="match status" value="1"/>
</dbReference>
<dbReference type="GO" id="GO:0016874">
    <property type="term" value="F:ligase activity"/>
    <property type="evidence" value="ECO:0007669"/>
    <property type="project" value="UniProtKB-KW"/>
</dbReference>
<dbReference type="Gene3D" id="3.90.1140.10">
    <property type="entry name" value="Cyclic phosphodiesterase"/>
    <property type="match status" value="1"/>
</dbReference>
<evidence type="ECO:0000256" key="1">
    <source>
        <dbReference type="SAM" id="MobiDB-lite"/>
    </source>
</evidence>
<dbReference type="InterPro" id="IPR009097">
    <property type="entry name" value="Cyclic_Pdiesterase"/>
</dbReference>
<organism evidence="2 3">
    <name type="scientific">Stackebrandtia endophytica</name>
    <dbReference type="NCBI Taxonomy" id="1496996"/>
    <lineage>
        <taxon>Bacteria</taxon>
        <taxon>Bacillati</taxon>
        <taxon>Actinomycetota</taxon>
        <taxon>Actinomycetes</taxon>
        <taxon>Glycomycetales</taxon>
        <taxon>Glycomycetaceae</taxon>
        <taxon>Stackebrandtia</taxon>
    </lineage>
</organism>
<dbReference type="AlphaFoldDB" id="A0A543ATH7"/>
<reference evidence="2 3" key="1">
    <citation type="submission" date="2019-06" db="EMBL/GenBank/DDBJ databases">
        <title>Sequencing the genomes of 1000 actinobacteria strains.</title>
        <authorList>
            <person name="Klenk H.-P."/>
        </authorList>
    </citation>
    <scope>NUCLEOTIDE SEQUENCE [LARGE SCALE GENOMIC DNA]</scope>
    <source>
        <strain evidence="2 3">DSM 45928</strain>
    </source>
</reference>
<evidence type="ECO:0000313" key="2">
    <source>
        <dbReference type="EMBL" id="TQL75872.1"/>
    </source>
</evidence>
<dbReference type="InParanoid" id="A0A543ATH7"/>
<evidence type="ECO:0000313" key="3">
    <source>
        <dbReference type="Proteomes" id="UP000317043"/>
    </source>
</evidence>
<dbReference type="EMBL" id="VFOW01000001">
    <property type="protein sequence ID" value="TQL75872.1"/>
    <property type="molecule type" value="Genomic_DNA"/>
</dbReference>
<proteinExistence type="predicted"/>
<protein>
    <submittedName>
        <fullName evidence="2">2'-5' RNA ligase</fullName>
    </submittedName>
</protein>
<sequence length="270" mass="29586">MRPAPQSSGETQRAVRRPGIEQPDLTSCDSLRRRGTTGRGDHITLNGNPPLSRQREFYEDGRRALLAGRITREVPPTGGRNRWGWSLIIRPGGQSMARLATLANQAAAVAGDGHWVHDSRSLHMTVRVLERPGALPPERIAAYASAMDETAADLRSFTVDYRGVAAHSGGVLALAHWTLDGPPLLYDRLAIALAERGLVDRDAGRHRDLWYAGLLHFAAPVTNVSALLEWTEFRRDLSIGGSRCDRLELVNWTYTGSGVIAETFHSAQLG</sequence>
<keyword evidence="3" id="KW-1185">Reference proteome</keyword>
<gene>
    <name evidence="2" type="ORF">FB566_1387</name>
</gene>
<feature type="region of interest" description="Disordered" evidence="1">
    <location>
        <begin position="1"/>
        <end position="53"/>
    </location>
</feature>
<comment type="caution">
    <text evidence="2">The sequence shown here is derived from an EMBL/GenBank/DDBJ whole genome shotgun (WGS) entry which is preliminary data.</text>
</comment>